<name>A0A3N2PT94_SODAK</name>
<dbReference type="Proteomes" id="UP000272025">
    <property type="component" value="Unassembled WGS sequence"/>
</dbReference>
<dbReference type="GeneID" id="39582850"/>
<gene>
    <name evidence="1" type="ORF">SODALDRAFT_361472</name>
</gene>
<sequence>MDGMKSCNYCRPPDSLPRMMNAKRLACDRCHAMKMQCKTDGSGDSGDSGQGCARCRKVKAPCNDSEPC</sequence>
<dbReference type="EMBL" id="ML119057">
    <property type="protein sequence ID" value="ROT37739.1"/>
    <property type="molecule type" value="Genomic_DNA"/>
</dbReference>
<evidence type="ECO:0008006" key="3">
    <source>
        <dbReference type="Google" id="ProtNLM"/>
    </source>
</evidence>
<evidence type="ECO:0000313" key="2">
    <source>
        <dbReference type="Proteomes" id="UP000272025"/>
    </source>
</evidence>
<accession>A0A3N2PT94</accession>
<evidence type="ECO:0000313" key="1">
    <source>
        <dbReference type="EMBL" id="ROT37739.1"/>
    </source>
</evidence>
<protein>
    <recommendedName>
        <fullName evidence="3">Zn(2)-C6 fungal-type domain-containing protein</fullName>
    </recommendedName>
</protein>
<dbReference type="OrthoDB" id="4222821at2759"/>
<proteinExistence type="predicted"/>
<keyword evidence="2" id="KW-1185">Reference proteome</keyword>
<organism evidence="1 2">
    <name type="scientific">Sodiomyces alkalinus (strain CBS 110278 / VKM F-3762 / F11)</name>
    <name type="common">Alkaliphilic filamentous fungus</name>
    <dbReference type="NCBI Taxonomy" id="1314773"/>
    <lineage>
        <taxon>Eukaryota</taxon>
        <taxon>Fungi</taxon>
        <taxon>Dikarya</taxon>
        <taxon>Ascomycota</taxon>
        <taxon>Pezizomycotina</taxon>
        <taxon>Sordariomycetes</taxon>
        <taxon>Hypocreomycetidae</taxon>
        <taxon>Glomerellales</taxon>
        <taxon>Plectosphaerellaceae</taxon>
        <taxon>Sodiomyces</taxon>
    </lineage>
</organism>
<reference evidence="1 2" key="1">
    <citation type="journal article" date="2018" name="Mol. Ecol.">
        <title>The obligate alkalophilic soda-lake fungus Sodiomyces alkalinus has shifted to a protein diet.</title>
        <authorList>
            <person name="Grum-Grzhimaylo A.A."/>
            <person name="Falkoski D.L."/>
            <person name="van den Heuvel J."/>
            <person name="Valero-Jimenez C.A."/>
            <person name="Min B."/>
            <person name="Choi I.G."/>
            <person name="Lipzen A."/>
            <person name="Daum C.G."/>
            <person name="Aanen D.K."/>
            <person name="Tsang A."/>
            <person name="Henrissat B."/>
            <person name="Bilanenko E.N."/>
            <person name="de Vries R.P."/>
            <person name="van Kan J.A.L."/>
            <person name="Grigoriev I.V."/>
            <person name="Debets A.J.M."/>
        </authorList>
    </citation>
    <scope>NUCLEOTIDE SEQUENCE [LARGE SCALE GENOMIC DNA]</scope>
    <source>
        <strain evidence="1 2">F11</strain>
    </source>
</reference>
<dbReference type="AlphaFoldDB" id="A0A3N2PT94"/>
<dbReference type="RefSeq" id="XP_028465545.1">
    <property type="nucleotide sequence ID" value="XM_028614372.1"/>
</dbReference>